<dbReference type="WBParaSite" id="ACRNAN_scaffold402.g13963.t1">
    <property type="protein sequence ID" value="ACRNAN_scaffold402.g13963.t1"/>
    <property type="gene ID" value="ACRNAN_scaffold402.g13963"/>
</dbReference>
<dbReference type="GO" id="GO:0005615">
    <property type="term" value="C:extracellular space"/>
    <property type="evidence" value="ECO:0007669"/>
    <property type="project" value="TreeGrafter"/>
</dbReference>
<dbReference type="GO" id="GO:0042277">
    <property type="term" value="F:peptide binding"/>
    <property type="evidence" value="ECO:0007669"/>
    <property type="project" value="TreeGrafter"/>
</dbReference>
<feature type="domain" description="Aminopeptidase N-like N-terminal" evidence="15">
    <location>
        <begin position="44"/>
        <end position="251"/>
    </location>
</feature>
<keyword evidence="16" id="KW-1185">Reference proteome</keyword>
<comment type="cofactor">
    <cofactor evidence="9 11">
        <name>Zn(2+)</name>
        <dbReference type="ChEBI" id="CHEBI:29105"/>
    </cofactor>
    <text evidence="9 11">Binds 1 zinc ion per subunit.</text>
</comment>
<evidence type="ECO:0000256" key="8">
    <source>
        <dbReference type="PIRSR" id="PIRSR634016-1"/>
    </source>
</evidence>
<feature type="binding site" evidence="9">
    <location>
        <position position="357"/>
    </location>
    <ligand>
        <name>Zn(2+)</name>
        <dbReference type="ChEBI" id="CHEBI:29105"/>
        <note>catalytic</note>
    </ligand>
</feature>
<keyword evidence="7 11" id="KW-0482">Metalloprotease</keyword>
<dbReference type="PANTHER" id="PTHR11533">
    <property type="entry name" value="PROTEASE M1 ZINC METALLOPROTEASE"/>
    <property type="match status" value="1"/>
</dbReference>
<reference evidence="17" key="1">
    <citation type="submission" date="2022-11" db="UniProtKB">
        <authorList>
            <consortium name="WormBaseParasite"/>
        </authorList>
    </citation>
    <scope>IDENTIFICATION</scope>
</reference>
<keyword evidence="6 9" id="KW-0862">Zinc</keyword>
<dbReference type="Proteomes" id="UP000887540">
    <property type="component" value="Unplaced"/>
</dbReference>
<accession>A0A914DTF7</accession>
<dbReference type="Gene3D" id="1.25.50.20">
    <property type="match status" value="1"/>
</dbReference>
<evidence type="ECO:0000256" key="4">
    <source>
        <dbReference type="ARBA" id="ARBA00022723"/>
    </source>
</evidence>
<dbReference type="GO" id="GO:0006508">
    <property type="term" value="P:proteolysis"/>
    <property type="evidence" value="ECO:0007669"/>
    <property type="project" value="UniProtKB-KW"/>
</dbReference>
<evidence type="ECO:0000256" key="11">
    <source>
        <dbReference type="RuleBase" id="RU364040"/>
    </source>
</evidence>
<dbReference type="InterPro" id="IPR045357">
    <property type="entry name" value="Aminopeptidase_N-like_N"/>
</dbReference>
<dbReference type="FunFam" id="1.10.390.10:FF:000006">
    <property type="entry name" value="Puromycin-sensitive aminopeptidase"/>
    <property type="match status" value="1"/>
</dbReference>
<evidence type="ECO:0000256" key="2">
    <source>
        <dbReference type="ARBA" id="ARBA00022438"/>
    </source>
</evidence>
<keyword evidence="4 9" id="KW-0479">Metal-binding</keyword>
<dbReference type="InterPro" id="IPR024571">
    <property type="entry name" value="ERAP1-like_C_dom"/>
</dbReference>
<dbReference type="SUPFAM" id="SSF63737">
    <property type="entry name" value="Leukotriene A4 hydrolase N-terminal domain"/>
    <property type="match status" value="1"/>
</dbReference>
<keyword evidence="3 11" id="KW-0645">Protease</keyword>
<dbReference type="EC" id="3.4.11.-" evidence="11"/>
<feature type="active site" description="Proton acceptor" evidence="8">
    <location>
        <position position="358"/>
    </location>
</feature>
<feature type="binding site" evidence="9">
    <location>
        <position position="380"/>
    </location>
    <ligand>
        <name>Zn(2+)</name>
        <dbReference type="ChEBI" id="CHEBI:29105"/>
        <note>catalytic</note>
    </ligand>
</feature>
<dbReference type="GO" id="GO:0016020">
    <property type="term" value="C:membrane"/>
    <property type="evidence" value="ECO:0007669"/>
    <property type="project" value="TreeGrafter"/>
</dbReference>
<organism evidence="16 17">
    <name type="scientific">Acrobeloides nanus</name>
    <dbReference type="NCBI Taxonomy" id="290746"/>
    <lineage>
        <taxon>Eukaryota</taxon>
        <taxon>Metazoa</taxon>
        <taxon>Ecdysozoa</taxon>
        <taxon>Nematoda</taxon>
        <taxon>Chromadorea</taxon>
        <taxon>Rhabditida</taxon>
        <taxon>Tylenchina</taxon>
        <taxon>Cephalobomorpha</taxon>
        <taxon>Cephaloboidea</taxon>
        <taxon>Cephalobidae</taxon>
        <taxon>Acrobeloides</taxon>
    </lineage>
</organism>
<keyword evidence="2 11" id="KW-0031">Aminopeptidase</keyword>
<evidence type="ECO:0000256" key="7">
    <source>
        <dbReference type="ARBA" id="ARBA00023049"/>
    </source>
</evidence>
<dbReference type="Gene3D" id="2.60.40.1910">
    <property type="match status" value="1"/>
</dbReference>
<evidence type="ECO:0000259" key="13">
    <source>
        <dbReference type="Pfam" id="PF01433"/>
    </source>
</evidence>
<dbReference type="GO" id="GO:0005737">
    <property type="term" value="C:cytoplasm"/>
    <property type="evidence" value="ECO:0007669"/>
    <property type="project" value="TreeGrafter"/>
</dbReference>
<evidence type="ECO:0000256" key="10">
    <source>
        <dbReference type="PIRSR" id="PIRSR634016-4"/>
    </source>
</evidence>
<evidence type="ECO:0000256" key="9">
    <source>
        <dbReference type="PIRSR" id="PIRSR634016-3"/>
    </source>
</evidence>
<dbReference type="PANTHER" id="PTHR11533:SF301">
    <property type="entry name" value="AMINOPEPTIDASE"/>
    <property type="match status" value="1"/>
</dbReference>
<dbReference type="Gene3D" id="2.60.40.1730">
    <property type="entry name" value="tricorn interacting facor f3 domain"/>
    <property type="match status" value="1"/>
</dbReference>
<comment type="similarity">
    <text evidence="1 11">Belongs to the peptidase M1 family.</text>
</comment>
<feature type="binding site" evidence="9">
    <location>
        <position position="361"/>
    </location>
    <ligand>
        <name>Zn(2+)</name>
        <dbReference type="ChEBI" id="CHEBI:29105"/>
        <note>catalytic</note>
    </ligand>
</feature>
<dbReference type="InterPro" id="IPR042097">
    <property type="entry name" value="Aminopeptidase_N-like_N_sf"/>
</dbReference>
<dbReference type="GO" id="GO:0070006">
    <property type="term" value="F:metalloaminopeptidase activity"/>
    <property type="evidence" value="ECO:0007669"/>
    <property type="project" value="TreeGrafter"/>
</dbReference>
<feature type="domain" description="Peptidase M1 membrane alanine aminopeptidase" evidence="13">
    <location>
        <begin position="287"/>
        <end position="514"/>
    </location>
</feature>
<dbReference type="PRINTS" id="PR00756">
    <property type="entry name" value="ALADIPTASE"/>
</dbReference>
<dbReference type="InterPro" id="IPR050344">
    <property type="entry name" value="Peptidase_M1_aminopeptidases"/>
</dbReference>
<dbReference type="InterPro" id="IPR027268">
    <property type="entry name" value="Peptidase_M4/M1_CTD_sf"/>
</dbReference>
<evidence type="ECO:0000256" key="6">
    <source>
        <dbReference type="ARBA" id="ARBA00022833"/>
    </source>
</evidence>
<proteinExistence type="inferred from homology"/>
<dbReference type="AlphaFoldDB" id="A0A914DTF7"/>
<dbReference type="Gene3D" id="1.10.390.10">
    <property type="entry name" value="Neutral Protease Domain 2"/>
    <property type="match status" value="1"/>
</dbReference>
<dbReference type="InterPro" id="IPR001930">
    <property type="entry name" value="Peptidase_M1"/>
</dbReference>
<feature type="chain" id="PRO_5037342694" description="Aminopeptidase" evidence="12">
    <location>
        <begin position="20"/>
        <end position="941"/>
    </location>
</feature>
<feature type="domain" description="ERAP1-like C-terminal" evidence="14">
    <location>
        <begin position="585"/>
        <end position="892"/>
    </location>
</feature>
<evidence type="ECO:0000313" key="17">
    <source>
        <dbReference type="WBParaSite" id="ACRNAN_scaffold402.g13963.t1"/>
    </source>
</evidence>
<dbReference type="InterPro" id="IPR034016">
    <property type="entry name" value="M1_APN-typ"/>
</dbReference>
<dbReference type="InterPro" id="IPR014782">
    <property type="entry name" value="Peptidase_M1_dom"/>
</dbReference>
<evidence type="ECO:0000256" key="12">
    <source>
        <dbReference type="SAM" id="SignalP"/>
    </source>
</evidence>
<protein>
    <recommendedName>
        <fullName evidence="11">Aminopeptidase</fullName>
        <ecNumber evidence="11">3.4.11.-</ecNumber>
    </recommendedName>
</protein>
<feature type="site" description="Transition state stabilizer" evidence="10">
    <location>
        <position position="444"/>
    </location>
</feature>
<evidence type="ECO:0000256" key="5">
    <source>
        <dbReference type="ARBA" id="ARBA00022801"/>
    </source>
</evidence>
<name>A0A914DTF7_9BILA</name>
<keyword evidence="12" id="KW-0732">Signal</keyword>
<dbReference type="SUPFAM" id="SSF55486">
    <property type="entry name" value="Metalloproteases ('zincins'), catalytic domain"/>
    <property type="match status" value="1"/>
</dbReference>
<sequence length="941" mass="110586">MLLLLYLFVVIMPERPTKAVETTTAKAKFTSHAALRRLPSGLIPNWYNISIQVYLPYRPGIDFGQQNFTVGGEVTIYFTCIASSMSLLQLHAKEIVIFNDSIIIEEELGSVFLDGKPRRERIDVTATRGIFESDMVELKVARPFLRGSNYTIHLKYKAKMLSYMHAGLYVSAYQNGNETRYIAATQMQPLDARRLLPCFDEPRFKAKFAITVTHPSGTNVVSNNQAKRIAKNSDAWTVTEFEPTPRMSTYLLAIVISDFPYRETKFENVTIRIWAESSKLNDTTHALTIIPMYLEYFQNYFNIPYPLPKLDIFAVPMLRVIAMENWGLIICRQKILVYNEHLLGERDKQSVTDVLSHELAHMWFGDLVTMEWWNDLWLNEGFATLMSFKASCAVENSTSRNRQLFFENSARAMRQDQFVRETHPLSSRLDSKRGELYMFSRITYSKAAAVLQMVEEAVGEDVFRDGLRRFLNRYAYGNANRDDLLNSLNEVVEIERREAFSNVNFSLFEFMDSWVYQLGFPLVELERETGSSKIYAKQRFFKMDQLTTDFDHYRWKIPIFTKNSSHETSDVIWLEENSTVPLNNFLILDFDAKGYYRINYDLDNWNRITNLFITNHQLIPPASRARILDDAFMLAKIGELPFRIPLRMCEYLRREDAYMPFLVFSTHFDSTKMLLRKMNIKSLENYFISILEPAYSTFTTMENSNIEMHSTMREFITYRLCMWGYPPCISEAKRKFQQLRNDCDADKKLSDHRCNSISPDLRTSVYSTAIRFGDYEDYVFLEHKYTIEDYHTERDRIYTGLAATTNKTTMFSMLNKLFKHQNEDSDIRQMILEWTRSSMIDTIMNYMRENFGSIYTSLKSFPQILKHVVTFFIRFASTDEELMLIEKFEKDYSAELWSVRLTKYIADQKWNIQQNIHFVKTYSGELIKYFDEYERNKAFIP</sequence>
<dbReference type="Pfam" id="PF01433">
    <property type="entry name" value="Peptidase_M1"/>
    <property type="match status" value="1"/>
</dbReference>
<evidence type="ECO:0000259" key="14">
    <source>
        <dbReference type="Pfam" id="PF11838"/>
    </source>
</evidence>
<dbReference type="GO" id="GO:0043171">
    <property type="term" value="P:peptide catabolic process"/>
    <property type="evidence" value="ECO:0007669"/>
    <property type="project" value="TreeGrafter"/>
</dbReference>
<evidence type="ECO:0000313" key="16">
    <source>
        <dbReference type="Proteomes" id="UP000887540"/>
    </source>
</evidence>
<dbReference type="Pfam" id="PF11838">
    <property type="entry name" value="ERAP1_C"/>
    <property type="match status" value="1"/>
</dbReference>
<evidence type="ECO:0000259" key="15">
    <source>
        <dbReference type="Pfam" id="PF17900"/>
    </source>
</evidence>
<evidence type="ECO:0000256" key="1">
    <source>
        <dbReference type="ARBA" id="ARBA00010136"/>
    </source>
</evidence>
<evidence type="ECO:0000256" key="3">
    <source>
        <dbReference type="ARBA" id="ARBA00022670"/>
    </source>
</evidence>
<keyword evidence="5 11" id="KW-0378">Hydrolase</keyword>
<dbReference type="GO" id="GO:0008270">
    <property type="term" value="F:zinc ion binding"/>
    <property type="evidence" value="ECO:0007669"/>
    <property type="project" value="UniProtKB-UniRule"/>
</dbReference>
<feature type="signal peptide" evidence="12">
    <location>
        <begin position="1"/>
        <end position="19"/>
    </location>
</feature>
<dbReference type="CDD" id="cd09601">
    <property type="entry name" value="M1_APN-Q_like"/>
    <property type="match status" value="1"/>
</dbReference>
<dbReference type="Pfam" id="PF17900">
    <property type="entry name" value="Peptidase_M1_N"/>
    <property type="match status" value="1"/>
</dbReference>